<proteinExistence type="predicted"/>
<keyword evidence="3 5" id="KW-1133">Transmembrane helix</keyword>
<dbReference type="AlphaFoldDB" id="A0A380BW93"/>
<dbReference type="GO" id="GO:0006508">
    <property type="term" value="P:proteolysis"/>
    <property type="evidence" value="ECO:0007669"/>
    <property type="project" value="UniProtKB-KW"/>
</dbReference>
<gene>
    <name evidence="6" type="ORF">NCTC4822_01872</name>
</gene>
<protein>
    <submittedName>
        <fullName evidence="6">Predicted metalloprotease</fullName>
    </submittedName>
</protein>
<dbReference type="Pfam" id="PF04228">
    <property type="entry name" value="Zn_peptidase"/>
    <property type="match status" value="1"/>
</dbReference>
<sequence>MEWKGRRKSANVEDQRGKRKGGLAIGGGIGGLIIVLLFTFLGGGNLGDVLNMSQIETEENPTPYVETAEEKELAEFVSVVLADTEEVWSNIFHEQGLVYENPKMVLFTDSVQSACGSATSAVGPFYCPGDRKLYIDLSFFKELQNRFQAPGDFAIAYVIAHEVGHHVQTLLGTNAEVNALRSRLSEKEFNQVSVRLELQADYFAGVWAHHEQNMNVLEEGDIEEALNAASAVGDDAIQLQTRGVVVPDSFTHGTSEQRKRWFTKGLKNGTIKGGDTFNAVEL</sequence>
<dbReference type="InterPro" id="IPR007343">
    <property type="entry name" value="Uncharacterised_pept_Zn_put"/>
</dbReference>
<dbReference type="GO" id="GO:0016020">
    <property type="term" value="C:membrane"/>
    <property type="evidence" value="ECO:0007669"/>
    <property type="project" value="UniProtKB-SubCell"/>
</dbReference>
<name>A0A380BW93_SPOPA</name>
<dbReference type="RefSeq" id="WP_115361583.1">
    <property type="nucleotide sequence ID" value="NZ_CP038012.1"/>
</dbReference>
<dbReference type="EMBL" id="UGYZ01000002">
    <property type="protein sequence ID" value="SUJ08235.1"/>
    <property type="molecule type" value="Genomic_DNA"/>
</dbReference>
<dbReference type="PANTHER" id="PTHR30168:SF0">
    <property type="entry name" value="INNER MEMBRANE PROTEIN"/>
    <property type="match status" value="1"/>
</dbReference>
<keyword evidence="6" id="KW-0482">Metalloprotease</keyword>
<evidence type="ECO:0000256" key="4">
    <source>
        <dbReference type="ARBA" id="ARBA00023136"/>
    </source>
</evidence>
<keyword evidence="7" id="KW-1185">Reference proteome</keyword>
<evidence type="ECO:0000313" key="6">
    <source>
        <dbReference type="EMBL" id="SUJ08235.1"/>
    </source>
</evidence>
<evidence type="ECO:0000256" key="2">
    <source>
        <dbReference type="ARBA" id="ARBA00022692"/>
    </source>
</evidence>
<organism evidence="6 7">
    <name type="scientific">Sporosarcina pasteurii</name>
    <name type="common">Bacillus pasteurii</name>
    <dbReference type="NCBI Taxonomy" id="1474"/>
    <lineage>
        <taxon>Bacteria</taxon>
        <taxon>Bacillati</taxon>
        <taxon>Bacillota</taxon>
        <taxon>Bacilli</taxon>
        <taxon>Bacillales</taxon>
        <taxon>Caryophanaceae</taxon>
        <taxon>Sporosarcina</taxon>
    </lineage>
</organism>
<evidence type="ECO:0000256" key="1">
    <source>
        <dbReference type="ARBA" id="ARBA00004167"/>
    </source>
</evidence>
<reference evidence="6 7" key="1">
    <citation type="submission" date="2018-06" db="EMBL/GenBank/DDBJ databases">
        <authorList>
            <consortium name="Pathogen Informatics"/>
            <person name="Doyle S."/>
        </authorList>
    </citation>
    <scope>NUCLEOTIDE SEQUENCE [LARGE SCALE GENOMIC DNA]</scope>
    <source>
        <strain evidence="7">ATCC 11859 / DSM 33 / NCIB 8841 / NCTC 4822</strain>
    </source>
</reference>
<keyword evidence="4 5" id="KW-0472">Membrane</keyword>
<dbReference type="PANTHER" id="PTHR30168">
    <property type="entry name" value="PUTATIVE MEMBRANE PROTEIN YPFJ"/>
    <property type="match status" value="1"/>
</dbReference>
<keyword evidence="2 5" id="KW-0812">Transmembrane</keyword>
<accession>A0A380BW93</accession>
<dbReference type="GO" id="GO:0008237">
    <property type="term" value="F:metallopeptidase activity"/>
    <property type="evidence" value="ECO:0007669"/>
    <property type="project" value="UniProtKB-KW"/>
</dbReference>
<dbReference type="Proteomes" id="UP000254519">
    <property type="component" value="Unassembled WGS sequence"/>
</dbReference>
<feature type="transmembrane region" description="Helical" evidence="5">
    <location>
        <begin position="21"/>
        <end position="43"/>
    </location>
</feature>
<evidence type="ECO:0000256" key="5">
    <source>
        <dbReference type="SAM" id="Phobius"/>
    </source>
</evidence>
<comment type="subcellular location">
    <subcellularLocation>
        <location evidence="1">Membrane</location>
        <topology evidence="1">Single-pass membrane protein</topology>
    </subcellularLocation>
</comment>
<keyword evidence="6" id="KW-0645">Protease</keyword>
<dbReference type="OrthoDB" id="9774900at2"/>
<evidence type="ECO:0000256" key="3">
    <source>
        <dbReference type="ARBA" id="ARBA00022989"/>
    </source>
</evidence>
<evidence type="ECO:0000313" key="7">
    <source>
        <dbReference type="Proteomes" id="UP000254519"/>
    </source>
</evidence>
<keyword evidence="6" id="KW-0378">Hydrolase</keyword>